<gene>
    <name evidence="3" type="ORF">SU86_001980</name>
</gene>
<dbReference type="AlphaFoldDB" id="A0A3G1B345"/>
<keyword evidence="4" id="KW-1185">Reference proteome</keyword>
<dbReference type="RefSeq" id="WP_048187893.1">
    <property type="nucleotide sequence ID" value="NZ_CP011097.1"/>
</dbReference>
<feature type="active site" description="Nucleophile" evidence="2">
    <location>
        <position position="142"/>
    </location>
</feature>
<dbReference type="SUPFAM" id="SSF55347">
    <property type="entry name" value="Glyceraldehyde-3-phosphate dehydrogenase-like, C-terminal domain"/>
    <property type="match status" value="1"/>
</dbReference>
<dbReference type="PIRSF" id="PIRSF000149">
    <property type="entry name" value="GAP_DH"/>
    <property type="match status" value="1"/>
</dbReference>
<dbReference type="KEGG" id="tah:SU86_001980"/>
<protein>
    <submittedName>
        <fullName evidence="3">Glyceraldehyde-3-phosphate dehydrogenase</fullName>
    </submittedName>
</protein>
<dbReference type="STRING" id="1603555.SU86_001980"/>
<dbReference type="OrthoDB" id="295712at2157"/>
<proteinExistence type="predicted"/>
<dbReference type="CDD" id="cd02278">
    <property type="entry name" value="GAPDH_II_N"/>
    <property type="match status" value="1"/>
</dbReference>
<sequence>MKRVFVNGYGSIGNRIAQFIKDDPQIKVVGVGKFSPDDKVNDAIARGFDVYVPQKRIESFKNYKIKGTIEDAISNCDLVIDGAPGGIGYANKKQLYEPKGVMAIYQGGESVFGDERVSDLLFNSRVNYKEAFGKKHVMQGSCNVTGMGRILQPLREKYGSRLVRFDAILVRRWADLEQTDKSVPDTVEWSPNPHHQDDVKFYMGKDTPLFIQAIKVPTRQMHVHMMSIRFKDMTPNPSEILDLFKDEHGVATLWTAKGTKQIRDAAESMKFSFKDTNMIHIHANMMETIGDTIKMVYSDDQTGIVIPENHMLMQAMLFQKSYEESFSHTESLFHMEEKKKALEAFFAKK</sequence>
<accession>A0A3G1B345</accession>
<evidence type="ECO:0000256" key="1">
    <source>
        <dbReference type="ARBA" id="ARBA00023002"/>
    </source>
</evidence>
<evidence type="ECO:0000313" key="4">
    <source>
        <dbReference type="Proteomes" id="UP000266745"/>
    </source>
</evidence>
<dbReference type="Gene3D" id="3.30.360.10">
    <property type="entry name" value="Dihydrodipicolinate Reductase, domain 2"/>
    <property type="match status" value="1"/>
</dbReference>
<dbReference type="SUPFAM" id="SSF51735">
    <property type="entry name" value="NAD(P)-binding Rossmann-fold domains"/>
    <property type="match status" value="1"/>
</dbReference>
<dbReference type="CDD" id="cd18127">
    <property type="entry name" value="GAPDH_II_C"/>
    <property type="match status" value="1"/>
</dbReference>
<name>A0A3G1B345_9ARCH</name>
<dbReference type="GeneID" id="24875153"/>
<dbReference type="InterPro" id="IPR036291">
    <property type="entry name" value="NAD(P)-bd_dom_sf"/>
</dbReference>
<evidence type="ECO:0000313" key="3">
    <source>
        <dbReference type="EMBL" id="AJZ75351.1"/>
    </source>
</evidence>
<dbReference type="GO" id="GO:0016620">
    <property type="term" value="F:oxidoreductase activity, acting on the aldehyde or oxo group of donors, NAD or NADP as acceptor"/>
    <property type="evidence" value="ECO:0007669"/>
    <property type="project" value="InterPro"/>
</dbReference>
<dbReference type="EMBL" id="CP011097">
    <property type="protein sequence ID" value="AJZ75351.1"/>
    <property type="molecule type" value="Genomic_DNA"/>
</dbReference>
<dbReference type="NCBIfam" id="NF003251">
    <property type="entry name" value="PRK04207.1"/>
    <property type="match status" value="1"/>
</dbReference>
<dbReference type="Proteomes" id="UP000266745">
    <property type="component" value="Chromosome"/>
</dbReference>
<evidence type="ECO:0000256" key="2">
    <source>
        <dbReference type="PIRSR" id="PIRSR000149-1"/>
    </source>
</evidence>
<organism evidence="3 4">
    <name type="scientific">Candidatus Nitrosotenuis cloacae</name>
    <dbReference type="NCBI Taxonomy" id="1603555"/>
    <lineage>
        <taxon>Archaea</taxon>
        <taxon>Nitrososphaerota</taxon>
        <taxon>Candidatus Nitrosotenuis</taxon>
    </lineage>
</organism>
<dbReference type="Gene3D" id="3.40.50.720">
    <property type="entry name" value="NAD(P)-binding Rossmann-like Domain"/>
    <property type="match status" value="1"/>
</dbReference>
<keyword evidence="1" id="KW-0560">Oxidoreductase</keyword>
<reference evidence="3 4" key="1">
    <citation type="journal article" date="2016" name="Sci. Rep.">
        <title>A novel ammonia-oxidizing archaeon from wastewater treatment plant: Its enrichment, physiological and genomic characteristics.</title>
        <authorList>
            <person name="Li Y."/>
            <person name="Ding K."/>
            <person name="Wen X."/>
            <person name="Zhang B."/>
            <person name="Shen B."/>
            <person name="Yang Y."/>
        </authorList>
    </citation>
    <scope>NUCLEOTIDE SEQUENCE [LARGE SCALE GENOMIC DNA]</scope>
    <source>
        <strain evidence="3 4">SAT1</strain>
    </source>
</reference>
<dbReference type="InterPro" id="IPR020831">
    <property type="entry name" value="GlycerAld/Erythrose_P_DH"/>
</dbReference>